<accession>A0ABX3WVH5</accession>
<keyword evidence="2" id="KW-1185">Reference proteome</keyword>
<sequence length="65" mass="7595">MRWRGPSGPDHGLSRKLRLLPYRQLHPHDRPMRLRVVQRQFAAVGDRDRARRMNLSTKSCAAKCS</sequence>
<protein>
    <submittedName>
        <fullName evidence="1">Uncharacterized protein</fullName>
    </submittedName>
</protein>
<evidence type="ECO:0000313" key="2">
    <source>
        <dbReference type="Proteomes" id="UP000193884"/>
    </source>
</evidence>
<dbReference type="Proteomes" id="UP000193884">
    <property type="component" value="Unassembled WGS sequence"/>
</dbReference>
<reference evidence="1 2" key="1">
    <citation type="submission" date="2017-03" db="EMBL/GenBank/DDBJ databases">
        <title>Whole genome sequences of fourteen strains of Bradyrhizobium canariense and one strain of Bradyrhizobium japonicum isolated from Lupinus (Papilionoideae: Genisteae) species in Algeria.</title>
        <authorList>
            <person name="Crovadore J."/>
            <person name="Chekireb D."/>
            <person name="Brachmann A."/>
            <person name="Chablais R."/>
            <person name="Cochard B."/>
            <person name="Lefort F."/>
        </authorList>
    </citation>
    <scope>NUCLEOTIDE SEQUENCE [LARGE SCALE GENOMIC DNA]</scope>
    <source>
        <strain evidence="1 2">UBMAN05</strain>
    </source>
</reference>
<gene>
    <name evidence="1" type="ORF">BST63_30330</name>
</gene>
<name>A0ABX3WVH5_9BRAD</name>
<evidence type="ECO:0000313" key="1">
    <source>
        <dbReference type="EMBL" id="OSJ23206.1"/>
    </source>
</evidence>
<organism evidence="1 2">
    <name type="scientific">Bradyrhizobium canariense</name>
    <dbReference type="NCBI Taxonomy" id="255045"/>
    <lineage>
        <taxon>Bacteria</taxon>
        <taxon>Pseudomonadati</taxon>
        <taxon>Pseudomonadota</taxon>
        <taxon>Alphaproteobacteria</taxon>
        <taxon>Hyphomicrobiales</taxon>
        <taxon>Nitrobacteraceae</taxon>
        <taxon>Bradyrhizobium</taxon>
    </lineage>
</organism>
<comment type="caution">
    <text evidence="1">The sequence shown here is derived from an EMBL/GenBank/DDBJ whole genome shotgun (WGS) entry which is preliminary data.</text>
</comment>
<proteinExistence type="predicted"/>
<dbReference type="EMBL" id="NAFK01000174">
    <property type="protein sequence ID" value="OSJ23206.1"/>
    <property type="molecule type" value="Genomic_DNA"/>
</dbReference>